<feature type="transmembrane region" description="Helical" evidence="1">
    <location>
        <begin position="65"/>
        <end position="88"/>
    </location>
</feature>
<keyword evidence="3" id="KW-1185">Reference proteome</keyword>
<gene>
    <name evidence="2" type="ORF">PN36_32720</name>
</gene>
<name>A0A4E0QX81_9GAMM</name>
<evidence type="ECO:0000256" key="1">
    <source>
        <dbReference type="SAM" id="Phobius"/>
    </source>
</evidence>
<reference evidence="2 3" key="1">
    <citation type="journal article" date="2016" name="Front. Microbiol.">
        <title>Single-Cell (Meta-)Genomics of a Dimorphic Candidatus Thiomargarita nelsonii Reveals Genomic Plasticity.</title>
        <authorList>
            <person name="Flood B.E."/>
            <person name="Fliss P."/>
            <person name="Jones D.S."/>
            <person name="Dick G.J."/>
            <person name="Jain S."/>
            <person name="Kaster A.K."/>
            <person name="Winkel M."/>
            <person name="Mussmann M."/>
            <person name="Bailey J."/>
        </authorList>
    </citation>
    <scope>NUCLEOTIDE SEQUENCE [LARGE SCALE GENOMIC DNA]</scope>
    <source>
        <strain evidence="2">Hydrate Ridge</strain>
    </source>
</reference>
<comment type="caution">
    <text evidence="2">The sequence shown here is derived from an EMBL/GenBank/DDBJ whole genome shotgun (WGS) entry which is preliminary data.</text>
</comment>
<keyword evidence="1" id="KW-1133">Transmembrane helix</keyword>
<dbReference type="Proteomes" id="UP000030428">
    <property type="component" value="Unassembled WGS sequence"/>
</dbReference>
<evidence type="ECO:0000313" key="3">
    <source>
        <dbReference type="Proteomes" id="UP000030428"/>
    </source>
</evidence>
<accession>A0A4E0QX81</accession>
<keyword evidence="1" id="KW-0472">Membrane</keyword>
<dbReference type="EMBL" id="JSZA02000299">
    <property type="protein sequence ID" value="TGN99861.1"/>
    <property type="molecule type" value="Genomic_DNA"/>
</dbReference>
<keyword evidence="1" id="KW-0812">Transmembrane</keyword>
<dbReference type="AlphaFoldDB" id="A0A4E0QX81"/>
<sequence>MSCEAVAIISSPFVFGLVIITLFSVLREKEVIIGVKMLITLIKLAGIIFALSGLLLQIFGDSNELRQLGMSLFITAQSFIVVALSTLAKRG</sequence>
<feature type="transmembrane region" description="Helical" evidence="1">
    <location>
        <begin position="38"/>
        <end position="59"/>
    </location>
</feature>
<evidence type="ECO:0000313" key="2">
    <source>
        <dbReference type="EMBL" id="TGN99861.1"/>
    </source>
</evidence>
<organism evidence="2 3">
    <name type="scientific">Candidatus Thiomargarita nelsonii</name>
    <dbReference type="NCBI Taxonomy" id="1003181"/>
    <lineage>
        <taxon>Bacteria</taxon>
        <taxon>Pseudomonadati</taxon>
        <taxon>Pseudomonadota</taxon>
        <taxon>Gammaproteobacteria</taxon>
        <taxon>Thiotrichales</taxon>
        <taxon>Thiotrichaceae</taxon>
        <taxon>Thiomargarita</taxon>
    </lineage>
</organism>
<protein>
    <submittedName>
        <fullName evidence="2">Uncharacterized protein</fullName>
    </submittedName>
</protein>
<proteinExistence type="predicted"/>
<feature type="transmembrane region" description="Helical" evidence="1">
    <location>
        <begin position="6"/>
        <end position="26"/>
    </location>
</feature>